<evidence type="ECO:0000256" key="3">
    <source>
        <dbReference type="ARBA" id="ARBA00022777"/>
    </source>
</evidence>
<comment type="caution">
    <text evidence="5">The sequence shown here is derived from an EMBL/GenBank/DDBJ whole genome shotgun (WGS) entry which is preliminary data.</text>
</comment>
<dbReference type="NCBIfam" id="TIGR00045">
    <property type="entry name" value="glycerate kinase"/>
    <property type="match status" value="1"/>
</dbReference>
<dbReference type="InterPro" id="IPR036129">
    <property type="entry name" value="Glycerate_kinase_sf"/>
</dbReference>
<dbReference type="PANTHER" id="PTHR21599">
    <property type="entry name" value="GLYCERATE KINASE"/>
    <property type="match status" value="1"/>
</dbReference>
<dbReference type="Proteomes" id="UP000294832">
    <property type="component" value="Unassembled WGS sequence"/>
</dbReference>
<accession>A0A4R2FLH2</accession>
<evidence type="ECO:0000256" key="1">
    <source>
        <dbReference type="ARBA" id="ARBA00006284"/>
    </source>
</evidence>
<dbReference type="AlphaFoldDB" id="A0A4R2FLH2"/>
<dbReference type="InterPro" id="IPR004381">
    <property type="entry name" value="Glycerate_kinase"/>
</dbReference>
<dbReference type="InterPro" id="IPR018193">
    <property type="entry name" value="Glyc_kinase_flavodox-like_fold"/>
</dbReference>
<dbReference type="InterPro" id="IPR018197">
    <property type="entry name" value="Glycerate_kinase_RE-like"/>
</dbReference>
<reference evidence="5 6" key="1">
    <citation type="submission" date="2019-03" db="EMBL/GenBank/DDBJ databases">
        <title>Freshwater and sediment microbial communities from various areas in North America, analyzing microbe dynamics in response to fracking.</title>
        <authorList>
            <person name="Lamendella R."/>
        </authorList>
    </citation>
    <scope>NUCLEOTIDE SEQUENCE [LARGE SCALE GENOMIC DNA]</scope>
    <source>
        <strain evidence="5 6">74A</strain>
    </source>
</reference>
<organism evidence="5 6">
    <name type="scientific">Shewanella fodinae</name>
    <dbReference type="NCBI Taxonomy" id="552357"/>
    <lineage>
        <taxon>Bacteria</taxon>
        <taxon>Pseudomonadati</taxon>
        <taxon>Pseudomonadota</taxon>
        <taxon>Gammaproteobacteria</taxon>
        <taxon>Alteromonadales</taxon>
        <taxon>Shewanellaceae</taxon>
        <taxon>Shewanella</taxon>
    </lineage>
</organism>
<dbReference type="EMBL" id="SLWF01000002">
    <property type="protein sequence ID" value="TCN90328.1"/>
    <property type="molecule type" value="Genomic_DNA"/>
</dbReference>
<dbReference type="PANTHER" id="PTHR21599:SF0">
    <property type="entry name" value="GLYCERATE KINASE"/>
    <property type="match status" value="1"/>
</dbReference>
<keyword evidence="3 4" id="KW-0418">Kinase</keyword>
<keyword evidence="2 4" id="KW-0808">Transferase</keyword>
<dbReference type="GO" id="GO:0008887">
    <property type="term" value="F:glycerate kinase activity"/>
    <property type="evidence" value="ECO:0007669"/>
    <property type="project" value="UniProtKB-UniRule"/>
</dbReference>
<name>A0A4R2FLH2_9GAMM</name>
<proteinExistence type="inferred from homology"/>
<sequence length="385" mass="39329">MKIVIAPDSFKESLSAMEVAAEIETAFKLHLPHAEYLKVPVADGGEGTVQSMVDATNGSIIELSVTGPLGNKVSAHYGILGQIAGTPLTAVIEMAAASGLHHVKAADRNPLITSTYGTGELINDALARGIRHIILGLGGSATNDGGAGMAQALGVRLLDKAGNDLAVGGGALAQLASIDLSQLQPLLAECTVEVACDVDNPLCGERGASAVFGPQKGATPAMVNTLDQALSHYADVLARSGFADLRQQPGAGAAGGMGLGVMAFLGGKLRPGIDIVMEAVKLDEKLAGASLVITGEGRIDGQTIFGKTPMGVLRLAQARQLPVIGIAGCLGDGAEKVLEKGMAAIFDIIPAATDLEHALQNARPNLHRAASNIAAMWVLGLQTKH</sequence>
<dbReference type="PIRSF" id="PIRSF006078">
    <property type="entry name" value="GlxK"/>
    <property type="match status" value="1"/>
</dbReference>
<dbReference type="GO" id="GO:0031388">
    <property type="term" value="P:organic acid phosphorylation"/>
    <property type="evidence" value="ECO:0007669"/>
    <property type="project" value="UniProtKB-UniRule"/>
</dbReference>
<evidence type="ECO:0000313" key="6">
    <source>
        <dbReference type="Proteomes" id="UP000294832"/>
    </source>
</evidence>
<evidence type="ECO:0000313" key="5">
    <source>
        <dbReference type="EMBL" id="TCN90328.1"/>
    </source>
</evidence>
<evidence type="ECO:0000256" key="2">
    <source>
        <dbReference type="ARBA" id="ARBA00022679"/>
    </source>
</evidence>
<dbReference type="Gene3D" id="3.40.50.10350">
    <property type="entry name" value="Glycerate kinase, domain 1"/>
    <property type="match status" value="1"/>
</dbReference>
<dbReference type="RefSeq" id="WP_133037743.1">
    <property type="nucleotide sequence ID" value="NZ_SLWF01000002.1"/>
</dbReference>
<gene>
    <name evidence="5" type="ORF">EDC91_102246</name>
</gene>
<evidence type="ECO:0000256" key="4">
    <source>
        <dbReference type="PIRNR" id="PIRNR006078"/>
    </source>
</evidence>
<dbReference type="Gene3D" id="3.90.1510.10">
    <property type="entry name" value="Glycerate kinase, domain 2"/>
    <property type="match status" value="1"/>
</dbReference>
<comment type="similarity">
    <text evidence="1 4">Belongs to the glycerate kinase type-1 family.</text>
</comment>
<dbReference type="OrthoDB" id="9774290at2"/>
<keyword evidence="6" id="KW-1185">Reference proteome</keyword>
<dbReference type="SUPFAM" id="SSF110738">
    <property type="entry name" value="Glycerate kinase I"/>
    <property type="match status" value="1"/>
</dbReference>
<protein>
    <submittedName>
        <fullName evidence="5">Glycerate kinase</fullName>
    </submittedName>
</protein>
<dbReference type="Pfam" id="PF02595">
    <property type="entry name" value="Gly_kinase"/>
    <property type="match status" value="1"/>
</dbReference>